<accession>A0A1X7BSK6</accession>
<dbReference type="EMBL" id="FWXB01000006">
    <property type="protein sequence ID" value="SMC12189.1"/>
    <property type="molecule type" value="Genomic_DNA"/>
</dbReference>
<keyword evidence="2" id="KW-0472">Membrane</keyword>
<dbReference type="AlphaFoldDB" id="A0A1X7BSK6"/>
<proteinExistence type="predicted"/>
<feature type="region of interest" description="Disordered" evidence="1">
    <location>
        <begin position="87"/>
        <end position="175"/>
    </location>
</feature>
<keyword evidence="4" id="KW-1185">Reference proteome</keyword>
<organism evidence="3 4">
    <name type="scientific">Roseovarius aestuarii</name>
    <dbReference type="NCBI Taxonomy" id="475083"/>
    <lineage>
        <taxon>Bacteria</taxon>
        <taxon>Pseudomonadati</taxon>
        <taxon>Pseudomonadota</taxon>
        <taxon>Alphaproteobacteria</taxon>
        <taxon>Rhodobacterales</taxon>
        <taxon>Roseobacteraceae</taxon>
        <taxon>Roseovarius</taxon>
    </lineage>
</organism>
<dbReference type="RefSeq" id="WP_085800145.1">
    <property type="nucleotide sequence ID" value="NZ_FWXB01000006.1"/>
</dbReference>
<feature type="transmembrane region" description="Helical" evidence="2">
    <location>
        <begin position="272"/>
        <end position="293"/>
    </location>
</feature>
<name>A0A1X7BSK6_9RHOB</name>
<feature type="transmembrane region" description="Helical" evidence="2">
    <location>
        <begin position="367"/>
        <end position="389"/>
    </location>
</feature>
<evidence type="ECO:0000313" key="4">
    <source>
        <dbReference type="Proteomes" id="UP000193224"/>
    </source>
</evidence>
<gene>
    <name evidence="3" type="ORF">ROA7745_02012</name>
</gene>
<keyword evidence="2" id="KW-1133">Transmembrane helix</keyword>
<evidence type="ECO:0000256" key="1">
    <source>
        <dbReference type="SAM" id="MobiDB-lite"/>
    </source>
</evidence>
<reference evidence="3 4" key="1">
    <citation type="submission" date="2017-03" db="EMBL/GenBank/DDBJ databases">
        <authorList>
            <person name="Afonso C.L."/>
            <person name="Miller P.J."/>
            <person name="Scott M.A."/>
            <person name="Spackman E."/>
            <person name="Goraichik I."/>
            <person name="Dimitrov K.M."/>
            <person name="Suarez D.L."/>
            <person name="Swayne D.E."/>
        </authorList>
    </citation>
    <scope>NUCLEOTIDE SEQUENCE [LARGE SCALE GENOMIC DNA]</scope>
    <source>
        <strain evidence="3 4">CECT 7745</strain>
    </source>
</reference>
<dbReference type="Proteomes" id="UP000193224">
    <property type="component" value="Unassembled WGS sequence"/>
</dbReference>
<feature type="compositionally biased region" description="Low complexity" evidence="1">
    <location>
        <begin position="136"/>
        <end position="155"/>
    </location>
</feature>
<feature type="transmembrane region" description="Helical" evidence="2">
    <location>
        <begin position="338"/>
        <end position="361"/>
    </location>
</feature>
<feature type="compositionally biased region" description="Basic and acidic residues" evidence="1">
    <location>
        <begin position="28"/>
        <end position="41"/>
    </location>
</feature>
<evidence type="ECO:0000313" key="3">
    <source>
        <dbReference type="EMBL" id="SMC12189.1"/>
    </source>
</evidence>
<evidence type="ECO:0000256" key="2">
    <source>
        <dbReference type="SAM" id="Phobius"/>
    </source>
</evidence>
<feature type="compositionally biased region" description="Basic and acidic residues" evidence="1">
    <location>
        <begin position="162"/>
        <end position="175"/>
    </location>
</feature>
<sequence length="410" mass="44268">MSKETQVNPVRPVQHRQSARCPQTNDGENARAAERGGDRGLEALQRAADASIQVGRMRALQDTADQSPKIGAGETILQLQAAVVQFGKGNQRGGRGYKPSPPRKSRGHDKGTRDKEWRKAIGNKPKPKPAPRPRRAQPQPAPAQHGAPPQHGGQHVPVQPPRADRREDARFDLPRMEEDRDEVVIDMGGIEQPHRRGAGERIRDKAFGGRTFGDASNFVGGIGGLIGDTEGATLSIIGGAGVLLSGMKLFYDSLTMEVENDTDRRERLYTGLMGVSNIFSGVYGVESGIYALLDLEDTSGILGEISLGFMAATEFTNIISQLDIIITGYREEKPIAYFLKPIASLLASLLKCIGCVIALFGSMDPGLMVMVAGAGLGVLHGVIKLIIVCQESCGQIEERQVPDIENQLDH</sequence>
<keyword evidence="2" id="KW-0812">Transmembrane</keyword>
<feature type="compositionally biased region" description="Basic residues" evidence="1">
    <location>
        <begin position="125"/>
        <end position="135"/>
    </location>
</feature>
<feature type="compositionally biased region" description="Basic and acidic residues" evidence="1">
    <location>
        <begin position="108"/>
        <end position="119"/>
    </location>
</feature>
<protein>
    <submittedName>
        <fullName evidence="3">Uncharacterized protein</fullName>
    </submittedName>
</protein>
<feature type="region of interest" description="Disordered" evidence="1">
    <location>
        <begin position="1"/>
        <end position="42"/>
    </location>
</feature>
<feature type="transmembrane region" description="Helical" evidence="2">
    <location>
        <begin position="305"/>
        <end position="326"/>
    </location>
</feature>